<dbReference type="GeneID" id="57042673"/>
<dbReference type="InterPro" id="IPR025711">
    <property type="entry name" value="PepSY"/>
</dbReference>
<keyword evidence="1" id="KW-0812">Transmembrane</keyword>
<keyword evidence="1" id="KW-0472">Membrane</keyword>
<evidence type="ECO:0000256" key="1">
    <source>
        <dbReference type="SAM" id="Phobius"/>
    </source>
</evidence>
<protein>
    <recommendedName>
        <fullName evidence="2">PepSY domain-containing protein</fullName>
    </recommendedName>
</protein>
<dbReference type="EMBL" id="AP018492">
    <property type="protein sequence ID" value="BBC60273.1"/>
    <property type="molecule type" value="Genomic_DNA"/>
</dbReference>
<evidence type="ECO:0000313" key="3">
    <source>
        <dbReference type="EMBL" id="BBC60273.1"/>
    </source>
</evidence>
<reference evidence="3 4" key="1">
    <citation type="submission" date="2018-01" db="EMBL/GenBank/DDBJ databases">
        <title>Whole genome sequence of Melissococcus plutonius DAT561.</title>
        <authorList>
            <person name="Okumura K."/>
            <person name="Takamatsu D."/>
            <person name="Okura M."/>
        </authorList>
    </citation>
    <scope>NUCLEOTIDE SEQUENCE [LARGE SCALE GENOMIC DNA]</scope>
    <source>
        <strain evidence="3 4">DAT561</strain>
    </source>
</reference>
<evidence type="ECO:0000259" key="2">
    <source>
        <dbReference type="Pfam" id="PF03413"/>
    </source>
</evidence>
<feature type="transmembrane region" description="Helical" evidence="1">
    <location>
        <begin position="12"/>
        <end position="32"/>
    </location>
</feature>
<dbReference type="RefSeq" id="WP_014372886.1">
    <property type="nucleotide sequence ID" value="NZ_AP018492.1"/>
</dbReference>
<proteinExistence type="predicted"/>
<sequence length="114" mass="12967">MRAEEELGYFKGGLTLGISLGVLSGLTSMLWYQKRKTLSPDDVLKKIKNAFLKEGPIEGSWIEFEKKPLRKFAVRSKVYTGGICRFEDDELVHYEFLADAYTGTVVSVNRLKNE</sequence>
<accession>A0A2Z5Y0E3</accession>
<keyword evidence="1" id="KW-1133">Transmembrane helix</keyword>
<feature type="domain" description="PepSY" evidence="2">
    <location>
        <begin position="38"/>
        <end position="108"/>
    </location>
</feature>
<name>A0A2Z5Y0E3_9ENTE</name>
<gene>
    <name evidence="3" type="ORF">DAT561_0105</name>
</gene>
<dbReference type="Proteomes" id="UP000269226">
    <property type="component" value="Chromosome"/>
</dbReference>
<dbReference type="AlphaFoldDB" id="A0A2Z5Y0E3"/>
<organism evidence="3 4">
    <name type="scientific">Melissococcus plutonius</name>
    <dbReference type="NCBI Taxonomy" id="33970"/>
    <lineage>
        <taxon>Bacteria</taxon>
        <taxon>Bacillati</taxon>
        <taxon>Bacillota</taxon>
        <taxon>Bacilli</taxon>
        <taxon>Lactobacillales</taxon>
        <taxon>Enterococcaceae</taxon>
        <taxon>Melissococcus</taxon>
    </lineage>
</organism>
<evidence type="ECO:0000313" key="4">
    <source>
        <dbReference type="Proteomes" id="UP000269226"/>
    </source>
</evidence>
<dbReference type="Pfam" id="PF03413">
    <property type="entry name" value="PepSY"/>
    <property type="match status" value="1"/>
</dbReference>